<keyword evidence="5" id="KW-0479">Metal-binding</keyword>
<gene>
    <name evidence="10" type="ORF">I5677_12995</name>
</gene>
<dbReference type="NCBIfam" id="NF038196">
    <property type="entry name" value="ferrodoxin_EFR1"/>
    <property type="match status" value="1"/>
</dbReference>
<evidence type="ECO:0000259" key="9">
    <source>
        <dbReference type="PROSITE" id="PS51379"/>
    </source>
</evidence>
<comment type="caution">
    <text evidence="10">The sequence shown here is derived from an EMBL/GenBank/DDBJ whole genome shotgun (WGS) entry which is preliminary data.</text>
</comment>
<dbReference type="PROSITE" id="PS00201">
    <property type="entry name" value="FLAVODOXIN"/>
    <property type="match status" value="1"/>
</dbReference>
<dbReference type="PANTHER" id="PTHR24960">
    <property type="entry name" value="PHOTOSYSTEM I IRON-SULFUR CENTER-RELATED"/>
    <property type="match status" value="1"/>
</dbReference>
<dbReference type="PANTHER" id="PTHR24960:SF79">
    <property type="entry name" value="PHOTOSYSTEM I IRON-SULFUR CENTER"/>
    <property type="match status" value="1"/>
</dbReference>
<evidence type="ECO:0000259" key="8">
    <source>
        <dbReference type="PROSITE" id="PS50902"/>
    </source>
</evidence>
<dbReference type="GO" id="GO:0046872">
    <property type="term" value="F:metal ion binding"/>
    <property type="evidence" value="ECO:0007669"/>
    <property type="project" value="UniProtKB-KW"/>
</dbReference>
<dbReference type="InterPro" id="IPR017900">
    <property type="entry name" value="4Fe4S_Fe_S_CS"/>
</dbReference>
<dbReference type="Proteomes" id="UP000623269">
    <property type="component" value="Unassembled WGS sequence"/>
</dbReference>
<dbReference type="SUPFAM" id="SSF52218">
    <property type="entry name" value="Flavoproteins"/>
    <property type="match status" value="1"/>
</dbReference>
<dbReference type="PROSITE" id="PS00198">
    <property type="entry name" value="4FE4S_FER_1"/>
    <property type="match status" value="2"/>
</dbReference>
<dbReference type="AlphaFoldDB" id="A0A8J7L349"/>
<dbReference type="InterPro" id="IPR050157">
    <property type="entry name" value="PSI_iron-sulfur_center"/>
</dbReference>
<dbReference type="GO" id="GO:0051539">
    <property type="term" value="F:4 iron, 4 sulfur cluster binding"/>
    <property type="evidence" value="ECO:0007669"/>
    <property type="project" value="UniProtKB-KW"/>
</dbReference>
<evidence type="ECO:0000256" key="6">
    <source>
        <dbReference type="ARBA" id="ARBA00023004"/>
    </source>
</evidence>
<dbReference type="RefSeq" id="WP_197662058.1">
    <property type="nucleotide sequence ID" value="NZ_JAEAGR010000014.1"/>
</dbReference>
<reference evidence="10" key="1">
    <citation type="submission" date="2020-12" db="EMBL/GenBank/DDBJ databases">
        <title>M. sibirica DSM 26468T genome.</title>
        <authorList>
            <person name="Thieme N."/>
            <person name="Rettenmaier R."/>
            <person name="Zverlov V."/>
            <person name="Liebl W."/>
        </authorList>
    </citation>
    <scope>NUCLEOTIDE SEQUENCE</scope>
    <source>
        <strain evidence="10">DSM 26468</strain>
    </source>
</reference>
<dbReference type="GO" id="GO:0016651">
    <property type="term" value="F:oxidoreductase activity, acting on NAD(P)H"/>
    <property type="evidence" value="ECO:0007669"/>
    <property type="project" value="UniProtKB-ARBA"/>
</dbReference>
<evidence type="ECO:0000256" key="7">
    <source>
        <dbReference type="ARBA" id="ARBA00023014"/>
    </source>
</evidence>
<evidence type="ECO:0000256" key="3">
    <source>
        <dbReference type="ARBA" id="ARBA00013529"/>
    </source>
</evidence>
<proteinExistence type="predicted"/>
<dbReference type="GO" id="GO:0010181">
    <property type="term" value="F:FMN binding"/>
    <property type="evidence" value="ECO:0007669"/>
    <property type="project" value="InterPro"/>
</dbReference>
<dbReference type="PROSITE" id="PS50902">
    <property type="entry name" value="FLAVODOXIN_LIKE"/>
    <property type="match status" value="1"/>
</dbReference>
<dbReference type="InterPro" id="IPR029039">
    <property type="entry name" value="Flavoprotein-like_sf"/>
</dbReference>
<dbReference type="PROSITE" id="PS51379">
    <property type="entry name" value="4FE4S_FER_2"/>
    <property type="match status" value="2"/>
</dbReference>
<dbReference type="Pfam" id="PF12724">
    <property type="entry name" value="Flavodoxin_5"/>
    <property type="match status" value="1"/>
</dbReference>
<protein>
    <recommendedName>
        <fullName evidence="3">Ferredoxin</fullName>
    </recommendedName>
</protein>
<evidence type="ECO:0000256" key="5">
    <source>
        <dbReference type="ARBA" id="ARBA00022723"/>
    </source>
</evidence>
<feature type="domain" description="Flavodoxin-like" evidence="8">
    <location>
        <begin position="4"/>
        <end position="162"/>
    </location>
</feature>
<organism evidence="10 11">
    <name type="scientific">Mobilitalea sibirica</name>
    <dbReference type="NCBI Taxonomy" id="1462919"/>
    <lineage>
        <taxon>Bacteria</taxon>
        <taxon>Bacillati</taxon>
        <taxon>Bacillota</taxon>
        <taxon>Clostridia</taxon>
        <taxon>Lachnospirales</taxon>
        <taxon>Lachnospiraceae</taxon>
        <taxon>Mobilitalea</taxon>
    </lineage>
</organism>
<keyword evidence="7" id="KW-0411">Iron-sulfur</keyword>
<dbReference type="EMBL" id="JAEAGR010000014">
    <property type="protein sequence ID" value="MBH1941813.1"/>
    <property type="molecule type" value="Genomic_DNA"/>
</dbReference>
<dbReference type="InterPro" id="IPR026816">
    <property type="entry name" value="Flavodoxin_dom"/>
</dbReference>
<evidence type="ECO:0000256" key="4">
    <source>
        <dbReference type="ARBA" id="ARBA00022485"/>
    </source>
</evidence>
<keyword evidence="6" id="KW-0408">Iron</keyword>
<dbReference type="Gene3D" id="3.30.70.20">
    <property type="match status" value="1"/>
</dbReference>
<dbReference type="InterPro" id="IPR017896">
    <property type="entry name" value="4Fe4S_Fe-S-bd"/>
</dbReference>
<keyword evidence="4" id="KW-0004">4Fe-4S</keyword>
<dbReference type="Pfam" id="PF00037">
    <property type="entry name" value="Fer4"/>
    <property type="match status" value="1"/>
</dbReference>
<sequence>MKKIIIYYFSGTGNTWWIANALYLQLKGLKHPVECYSIEKLSTEDVIKQVNEAEHIVLGFPVYGSTAPRPMLDFIQQFPNATNNQLISIFATHAMASGDSAYYIGSFFTRKGYELNQTEHFVMMNNFHLPKFRFYKPKNDYRLDLRLQKVLPKVERLAEEISNNQKHIIGNNLFGHLLGGLQRKHIDKTINKLGNEFKVDSKQCIKCGRCERICPTHNISMRQGTYQFGNKCALCLRCYSQCPVSAILIGEGTKNKTKYPRYKGPGEDFNINILIENIK</sequence>
<name>A0A8J7L349_9FIRM</name>
<evidence type="ECO:0000313" key="10">
    <source>
        <dbReference type="EMBL" id="MBH1941813.1"/>
    </source>
</evidence>
<dbReference type="InterPro" id="IPR008254">
    <property type="entry name" value="Flavodoxin/NO_synth"/>
</dbReference>
<dbReference type="SUPFAM" id="SSF54862">
    <property type="entry name" value="4Fe-4S ferredoxins"/>
    <property type="match status" value="1"/>
</dbReference>
<accession>A0A8J7L349</accession>
<evidence type="ECO:0000256" key="2">
    <source>
        <dbReference type="ARBA" id="ARBA00003532"/>
    </source>
</evidence>
<comment type="cofactor">
    <cofactor evidence="1">
        <name>[4Fe-4S] cluster</name>
        <dbReference type="ChEBI" id="CHEBI:49883"/>
    </cofactor>
</comment>
<dbReference type="InterPro" id="IPR001226">
    <property type="entry name" value="Flavodoxin_CS"/>
</dbReference>
<dbReference type="InterPro" id="IPR047964">
    <property type="entry name" value="EFR1-like"/>
</dbReference>
<comment type="function">
    <text evidence="2">Ferredoxins are iron-sulfur proteins that transfer electrons in a wide variety of metabolic reactions.</text>
</comment>
<feature type="domain" description="4Fe-4S ferredoxin-type" evidence="9">
    <location>
        <begin position="230"/>
        <end position="252"/>
    </location>
</feature>
<feature type="domain" description="4Fe-4S ferredoxin-type" evidence="9">
    <location>
        <begin position="195"/>
        <end position="224"/>
    </location>
</feature>
<dbReference type="Gene3D" id="3.40.50.360">
    <property type="match status" value="1"/>
</dbReference>
<evidence type="ECO:0000313" key="11">
    <source>
        <dbReference type="Proteomes" id="UP000623269"/>
    </source>
</evidence>
<evidence type="ECO:0000256" key="1">
    <source>
        <dbReference type="ARBA" id="ARBA00001966"/>
    </source>
</evidence>
<keyword evidence="11" id="KW-1185">Reference proteome</keyword>
<dbReference type="GO" id="GO:0009055">
    <property type="term" value="F:electron transfer activity"/>
    <property type="evidence" value="ECO:0007669"/>
    <property type="project" value="InterPro"/>
</dbReference>